<dbReference type="GO" id="GO:0006629">
    <property type="term" value="P:lipid metabolic process"/>
    <property type="evidence" value="ECO:0007669"/>
    <property type="project" value="UniProtKB-KW"/>
</dbReference>
<dbReference type="PANTHER" id="PTHR37323">
    <property type="entry name" value="GCN5-RELATED N-ACETYLTRANSFERASE"/>
    <property type="match status" value="1"/>
</dbReference>
<evidence type="ECO:0000256" key="2">
    <source>
        <dbReference type="ARBA" id="ARBA00022516"/>
    </source>
</evidence>
<comment type="caution">
    <text evidence="6">The sequence shown here is derived from an EMBL/GenBank/DDBJ whole genome shotgun (WGS) entry which is preliminary data.</text>
</comment>
<accession>A0A919M9B0</accession>
<keyword evidence="2" id="KW-0444">Lipid biosynthesis</keyword>
<dbReference type="Gene3D" id="3.40.630.30">
    <property type="match status" value="1"/>
</dbReference>
<evidence type="ECO:0000313" key="7">
    <source>
        <dbReference type="Proteomes" id="UP000619479"/>
    </source>
</evidence>
<dbReference type="AlphaFoldDB" id="A0A919M9B0"/>
<dbReference type="Proteomes" id="UP000619479">
    <property type="component" value="Unassembled WGS sequence"/>
</dbReference>
<keyword evidence="3" id="KW-0808">Transferase</keyword>
<protein>
    <recommendedName>
        <fullName evidence="8">GNAT family N-acetyltransferase</fullName>
    </recommendedName>
</protein>
<dbReference type="PANTHER" id="PTHR37323:SF1">
    <property type="entry name" value="L-ORNITHINE N(ALPHA)-ACYLTRANSFERASE"/>
    <property type="match status" value="1"/>
</dbReference>
<sequence length="259" mass="28109">MTQRHHAPFQDAGRAAPLAGLHIEAGGYSVSVADGRLVEQAQRLRHDAFAAEYGTGLPTFANGLDADAYDACSDHLVVRHDASDTVVGTYRMMTADCAAQVGGRYGERTFDLSELRGLDAGLVETGRAAVHAEHRNGAVVGLMWAGIAQYLRLTGYQWLGGCAWVAPDSAAGIWAAVRDKHLSPAGFRVEPRHPALRPGHEQTPPATVPPLLRGYLRLGSWICGEPAYDVESGVATFYVLLSVERMNPRYRRHFFGITE</sequence>
<evidence type="ECO:0000256" key="3">
    <source>
        <dbReference type="ARBA" id="ARBA00022679"/>
    </source>
</evidence>
<dbReference type="EMBL" id="BOMH01000059">
    <property type="protein sequence ID" value="GID69263.1"/>
    <property type="molecule type" value="Genomic_DNA"/>
</dbReference>
<organism evidence="6 7">
    <name type="scientific">Actinoplanes cyaneus</name>
    <dbReference type="NCBI Taxonomy" id="52696"/>
    <lineage>
        <taxon>Bacteria</taxon>
        <taxon>Bacillati</taxon>
        <taxon>Actinomycetota</taxon>
        <taxon>Actinomycetes</taxon>
        <taxon>Micromonosporales</taxon>
        <taxon>Micromonosporaceae</taxon>
        <taxon>Actinoplanes</taxon>
    </lineage>
</organism>
<evidence type="ECO:0000256" key="5">
    <source>
        <dbReference type="ARBA" id="ARBA00023315"/>
    </source>
</evidence>
<proteinExistence type="predicted"/>
<dbReference type="GO" id="GO:0016746">
    <property type="term" value="F:acyltransferase activity"/>
    <property type="evidence" value="ECO:0007669"/>
    <property type="project" value="UniProtKB-KW"/>
</dbReference>
<reference evidence="6" key="1">
    <citation type="submission" date="2021-01" db="EMBL/GenBank/DDBJ databases">
        <title>Whole genome shotgun sequence of Actinoplanes cyaneus NBRC 14990.</title>
        <authorList>
            <person name="Komaki H."/>
            <person name="Tamura T."/>
        </authorList>
    </citation>
    <scope>NUCLEOTIDE SEQUENCE</scope>
    <source>
        <strain evidence="6">NBRC 14990</strain>
    </source>
</reference>
<dbReference type="InterPro" id="IPR052351">
    <property type="entry name" value="Ornithine_N-alpha-AT"/>
</dbReference>
<name>A0A919M9B0_9ACTN</name>
<evidence type="ECO:0008006" key="8">
    <source>
        <dbReference type="Google" id="ProtNLM"/>
    </source>
</evidence>
<keyword evidence="4" id="KW-0443">Lipid metabolism</keyword>
<evidence type="ECO:0000256" key="1">
    <source>
        <dbReference type="ARBA" id="ARBA00005189"/>
    </source>
</evidence>
<dbReference type="Pfam" id="PF13444">
    <property type="entry name" value="Acetyltransf_5"/>
    <property type="match status" value="1"/>
</dbReference>
<dbReference type="SUPFAM" id="SSF55729">
    <property type="entry name" value="Acyl-CoA N-acyltransferases (Nat)"/>
    <property type="match status" value="1"/>
</dbReference>
<keyword evidence="7" id="KW-1185">Reference proteome</keyword>
<evidence type="ECO:0000256" key="4">
    <source>
        <dbReference type="ARBA" id="ARBA00023098"/>
    </source>
</evidence>
<gene>
    <name evidence="6" type="ORF">Acy02nite_71440</name>
</gene>
<comment type="pathway">
    <text evidence="1">Lipid metabolism.</text>
</comment>
<evidence type="ECO:0000313" key="6">
    <source>
        <dbReference type="EMBL" id="GID69263.1"/>
    </source>
</evidence>
<dbReference type="InterPro" id="IPR016181">
    <property type="entry name" value="Acyl_CoA_acyltransferase"/>
</dbReference>
<keyword evidence="5" id="KW-0012">Acyltransferase</keyword>